<evidence type="ECO:0000256" key="2">
    <source>
        <dbReference type="PROSITE-ProRule" id="PRU00117"/>
    </source>
</evidence>
<sequence>MVKHAKVRVEASSNVKTRQTTFHLKSESAKELEKAKKLLVAMISPQISVILNAPASTIATIVGPKGATLKSIRDQTNVKVDIPRKEDITSSVQVNGNGSAHPGSPTYDDEVEEPTVPVTISGPKPLVYEAQGMLNAIIATKTSKTTQRVRDIPEHILPFIVARRAEFLAETNGIDIDLSLNSAGREITANGVREAVVKVVEKIKATIEFLKTVLTQFSMSLPKRQHRLLVGRAGEEIMAKSKCGVVVPRPEDPSDQITVWGNANDLSAGMAAIMKKANSQYILEFPLPGPIALSKQLVTYMTKISYPKTLAAAHPGVSVYTPPNGIMKTAQTLNVDLVGEKSSVDSAVQQLSTLVGDLMGGTNEVEIDWLLHRVLIGKYAKKIKQIYESHNVRLFFPDEASEESSILLVYDPTSPTASRNPIEKGTHLDEVGKELLKLARDAADVKSELVPVEAKWHSYVAGKDGTTLNAIIGEDKSLSIKIGHEAAGETLDFILVRGPSTDVDRAVKEIHAIVKNAKNELIDNSYSVEFDINKDFVGRIIIGRKENVEEAKKRILAQVDRLADETSEVLKIPAQYHPSLIGQSGKYVIRLEDKYAVKIIFPRESAENSEGKTRESLKSDEVLIKGGRKGVAQAKSEIVEAVEFEKESNNTVKFTVPTKSVARILGRGGASINEIKDETGAQIDVDRSSDDSQSTNITCRGTKKAIAAAKATIVAIADQVDQELTVSLTIERRFHRTIIGAGGQGLRDLVTRCGGPTDPKQQASLIRFPHQSEPSDDEIRLRGDATVVKKIQHELENIAVSLRERVVLFVEVPNAQHKALIGRNGQHLNDFQSRTGAQVQFPGSRSYNQIGEAENVANFEDSDPLDLVKVTGTRVACEKAIKELTASIRAPAPEAITDTVTVPLKYHHFISQQGNFFRTLRNFGVNVEQSAKPARPVLPTRPEGGDVASARIDDAEEGTATRGVEWQVVPYYQSAEEGESVWTLKARDDAGLEKAKKVIAEAVHQAESSSLVGFLTLPDRTAFPRIVGSKGANVSRLRAETGADITVSRENNTITIIGSESSIEAAKEAILRTTSSRGGRRGD</sequence>
<evidence type="ECO:0000313" key="5">
    <source>
        <dbReference type="EMBL" id="THG99164.1"/>
    </source>
</evidence>
<gene>
    <name evidence="5" type="ORF">EW145_g7314</name>
</gene>
<feature type="region of interest" description="Disordered" evidence="3">
    <location>
        <begin position="83"/>
        <end position="111"/>
    </location>
</feature>
<dbReference type="InterPro" id="IPR004088">
    <property type="entry name" value="KH_dom_type_1"/>
</dbReference>
<evidence type="ECO:0000259" key="4">
    <source>
        <dbReference type="SMART" id="SM00322"/>
    </source>
</evidence>
<keyword evidence="2" id="KW-0694">RNA-binding</keyword>
<feature type="domain" description="K Homology" evidence="4">
    <location>
        <begin position="45"/>
        <end position="139"/>
    </location>
</feature>
<name>A0A4S4KL39_9AGAM</name>
<protein>
    <recommendedName>
        <fullName evidence="4">K Homology domain-containing protein</fullName>
    </recommendedName>
</protein>
<reference evidence="5 6" key="1">
    <citation type="submission" date="2019-02" db="EMBL/GenBank/DDBJ databases">
        <title>Genome sequencing of the rare red list fungi Phellinidium pouzarii.</title>
        <authorList>
            <person name="Buettner E."/>
            <person name="Kellner H."/>
        </authorList>
    </citation>
    <scope>NUCLEOTIDE SEQUENCE [LARGE SCALE GENOMIC DNA]</scope>
    <source>
        <strain evidence="5 6">DSM 108285</strain>
    </source>
</reference>
<keyword evidence="6" id="KW-1185">Reference proteome</keyword>
<feature type="domain" description="K Homology" evidence="4">
    <location>
        <begin position="213"/>
        <end position="278"/>
    </location>
</feature>
<dbReference type="CDD" id="cd22448">
    <property type="entry name" value="KH-I_ScSCP160_rpt3"/>
    <property type="match status" value="1"/>
</dbReference>
<dbReference type="Pfam" id="PF00013">
    <property type="entry name" value="KH_1"/>
    <property type="match status" value="6"/>
</dbReference>
<feature type="domain" description="K Homology" evidence="4">
    <location>
        <begin position="444"/>
        <end position="515"/>
    </location>
</feature>
<dbReference type="Proteomes" id="UP000308199">
    <property type="component" value="Unassembled WGS sequence"/>
</dbReference>
<dbReference type="PROSITE" id="PS50084">
    <property type="entry name" value="KH_TYPE_1"/>
    <property type="match status" value="7"/>
</dbReference>
<dbReference type="PANTHER" id="PTHR10288">
    <property type="entry name" value="KH DOMAIN CONTAINING RNA BINDING PROTEIN"/>
    <property type="match status" value="1"/>
</dbReference>
<dbReference type="SUPFAM" id="SSF54791">
    <property type="entry name" value="Eukaryotic type KH-domain (KH-domain type I)"/>
    <property type="match status" value="8"/>
</dbReference>
<feature type="domain" description="K Homology" evidence="4">
    <location>
        <begin position="804"/>
        <end position="889"/>
    </location>
</feature>
<dbReference type="OrthoDB" id="10027144at2759"/>
<dbReference type="EMBL" id="SGPK01000698">
    <property type="protein sequence ID" value="THG99164.1"/>
    <property type="molecule type" value="Genomic_DNA"/>
</dbReference>
<comment type="caution">
    <text evidence="5">The sequence shown here is derived from an EMBL/GenBank/DDBJ whole genome shotgun (WGS) entry which is preliminary data.</text>
</comment>
<feature type="domain" description="K Homology" evidence="4">
    <location>
        <begin position="359"/>
        <end position="440"/>
    </location>
</feature>
<organism evidence="5 6">
    <name type="scientific">Phellinidium pouzarii</name>
    <dbReference type="NCBI Taxonomy" id="167371"/>
    <lineage>
        <taxon>Eukaryota</taxon>
        <taxon>Fungi</taxon>
        <taxon>Dikarya</taxon>
        <taxon>Basidiomycota</taxon>
        <taxon>Agaricomycotina</taxon>
        <taxon>Agaricomycetes</taxon>
        <taxon>Hymenochaetales</taxon>
        <taxon>Hymenochaetaceae</taxon>
        <taxon>Phellinidium</taxon>
    </lineage>
</organism>
<keyword evidence="1" id="KW-0677">Repeat</keyword>
<dbReference type="AlphaFoldDB" id="A0A4S4KL39"/>
<dbReference type="InterPro" id="IPR036612">
    <property type="entry name" value="KH_dom_type_1_sf"/>
</dbReference>
<evidence type="ECO:0000313" key="6">
    <source>
        <dbReference type="Proteomes" id="UP000308199"/>
    </source>
</evidence>
<proteinExistence type="predicted"/>
<feature type="domain" description="K Homology" evidence="4">
    <location>
        <begin position="722"/>
        <end position="800"/>
    </location>
</feature>
<evidence type="ECO:0000256" key="3">
    <source>
        <dbReference type="SAM" id="MobiDB-lite"/>
    </source>
</evidence>
<dbReference type="Gene3D" id="3.30.1370.10">
    <property type="entry name" value="K Homology domain, type 1"/>
    <property type="match status" value="9"/>
</dbReference>
<dbReference type="GO" id="GO:0003723">
    <property type="term" value="F:RNA binding"/>
    <property type="evidence" value="ECO:0007669"/>
    <property type="project" value="UniProtKB-UniRule"/>
</dbReference>
<dbReference type="CDD" id="cd00105">
    <property type="entry name" value="KH-I"/>
    <property type="match status" value="3"/>
</dbReference>
<feature type="domain" description="K Homology" evidence="4">
    <location>
        <begin position="1009"/>
        <end position="1075"/>
    </location>
</feature>
<feature type="domain" description="K Homology" evidence="4">
    <location>
        <begin position="564"/>
        <end position="643"/>
    </location>
</feature>
<accession>A0A4S4KL39</accession>
<dbReference type="SMART" id="SM00322">
    <property type="entry name" value="KH"/>
    <property type="match status" value="9"/>
</dbReference>
<evidence type="ECO:0000256" key="1">
    <source>
        <dbReference type="ARBA" id="ARBA00022737"/>
    </source>
</evidence>
<dbReference type="InterPro" id="IPR004087">
    <property type="entry name" value="KH_dom"/>
</dbReference>
<feature type="compositionally biased region" description="Polar residues" evidence="3">
    <location>
        <begin position="89"/>
        <end position="98"/>
    </location>
</feature>
<feature type="domain" description="K Homology" evidence="4">
    <location>
        <begin position="648"/>
        <end position="718"/>
    </location>
</feature>